<comment type="similarity">
    <text evidence="1">Belongs to the ComF/GntX family.</text>
</comment>
<keyword evidence="3" id="KW-0328">Glycosyltransferase</keyword>
<evidence type="ECO:0000259" key="2">
    <source>
        <dbReference type="Pfam" id="PF00156"/>
    </source>
</evidence>
<gene>
    <name evidence="3" type="ORF">AAG747_07265</name>
</gene>
<dbReference type="Gene3D" id="3.40.50.2020">
    <property type="match status" value="1"/>
</dbReference>
<dbReference type="RefSeq" id="WP_346820487.1">
    <property type="nucleotide sequence ID" value="NZ_JBDKWZ010000003.1"/>
</dbReference>
<dbReference type="Proteomes" id="UP001403385">
    <property type="component" value="Unassembled WGS sequence"/>
</dbReference>
<dbReference type="SUPFAM" id="SSF53271">
    <property type="entry name" value="PRTase-like"/>
    <property type="match status" value="1"/>
</dbReference>
<dbReference type="AlphaFoldDB" id="A0AAW9S7J7"/>
<keyword evidence="4" id="KW-1185">Reference proteome</keyword>
<name>A0AAW9S7J7_9BACT</name>
<dbReference type="PANTHER" id="PTHR47505">
    <property type="entry name" value="DNA UTILIZATION PROTEIN YHGH"/>
    <property type="match status" value="1"/>
</dbReference>
<accession>A0AAW9S7J7</accession>
<keyword evidence="3" id="KW-0808">Transferase</keyword>
<dbReference type="EMBL" id="JBDKWZ010000003">
    <property type="protein sequence ID" value="MEN7547700.1"/>
    <property type="molecule type" value="Genomic_DNA"/>
</dbReference>
<evidence type="ECO:0000256" key="1">
    <source>
        <dbReference type="ARBA" id="ARBA00008007"/>
    </source>
</evidence>
<dbReference type="Pfam" id="PF00156">
    <property type="entry name" value="Pribosyltran"/>
    <property type="match status" value="1"/>
</dbReference>
<comment type="caution">
    <text evidence="3">The sequence shown here is derived from an EMBL/GenBank/DDBJ whole genome shotgun (WGS) entry which is preliminary data.</text>
</comment>
<reference evidence="3 4" key="1">
    <citation type="submission" date="2024-04" db="EMBL/GenBank/DDBJ databases">
        <title>Novel genus in family Flammeovirgaceae.</title>
        <authorList>
            <person name="Nguyen T.H."/>
            <person name="Vuong T.Q."/>
            <person name="Le H."/>
            <person name="Kim S.-G."/>
        </authorList>
    </citation>
    <scope>NUCLEOTIDE SEQUENCE [LARGE SCALE GENOMIC DNA]</scope>
    <source>
        <strain evidence="3 4">JCM 23209</strain>
    </source>
</reference>
<organism evidence="3 4">
    <name type="scientific">Rapidithrix thailandica</name>
    <dbReference type="NCBI Taxonomy" id="413964"/>
    <lineage>
        <taxon>Bacteria</taxon>
        <taxon>Pseudomonadati</taxon>
        <taxon>Bacteroidota</taxon>
        <taxon>Cytophagia</taxon>
        <taxon>Cytophagales</taxon>
        <taxon>Flammeovirgaceae</taxon>
        <taxon>Rapidithrix</taxon>
    </lineage>
</organism>
<evidence type="ECO:0000313" key="4">
    <source>
        <dbReference type="Proteomes" id="UP001403385"/>
    </source>
</evidence>
<dbReference type="GO" id="GO:0016757">
    <property type="term" value="F:glycosyltransferase activity"/>
    <property type="evidence" value="ECO:0007669"/>
    <property type="project" value="UniProtKB-KW"/>
</dbReference>
<dbReference type="InterPro" id="IPR029057">
    <property type="entry name" value="PRTase-like"/>
</dbReference>
<feature type="domain" description="Phosphoribosyltransferase" evidence="2">
    <location>
        <begin position="179"/>
        <end position="223"/>
    </location>
</feature>
<protein>
    <submittedName>
        <fullName evidence="3">Phosphoribosyltransferase family protein</fullName>
    </submittedName>
</protein>
<dbReference type="InterPro" id="IPR000836">
    <property type="entry name" value="PRTase_dom"/>
</dbReference>
<evidence type="ECO:0000313" key="3">
    <source>
        <dbReference type="EMBL" id="MEN7547700.1"/>
    </source>
</evidence>
<dbReference type="InterPro" id="IPR051910">
    <property type="entry name" value="ComF/GntX_DNA_util-trans"/>
</dbReference>
<dbReference type="PANTHER" id="PTHR47505:SF1">
    <property type="entry name" value="DNA UTILIZATION PROTEIN YHGH"/>
    <property type="match status" value="1"/>
</dbReference>
<proteinExistence type="inferred from homology"/>
<sequence length="227" mass="25492">MFLDFLSLIYPDCCLTCEAALVKQEELLCTACLHQLPRTYYHKDQENALAQRFWGKVQLRWAMAYLKYTKSGKVQKLLHALKYQGEQAISYRMGKLYGQELLASGFAQSFDLILPVPLHKKKLKKRRYNQVDGFAKALAECMACAWISNGLVRTQYNTSQTNKGRMNRWKNVQGLFQVGDKADVQGKRVLVVDDVVTTGATLEACVEAVLALQPASVSVAAIASAEF</sequence>